<evidence type="ECO:0000313" key="3">
    <source>
        <dbReference type="Proteomes" id="UP000244336"/>
    </source>
</evidence>
<protein>
    <submittedName>
        <fullName evidence="2">Uncharacterized protein</fullName>
    </submittedName>
</protein>
<feature type="compositionally biased region" description="Polar residues" evidence="1">
    <location>
        <begin position="20"/>
        <end position="30"/>
    </location>
</feature>
<feature type="region of interest" description="Disordered" evidence="1">
    <location>
        <begin position="1"/>
        <end position="97"/>
    </location>
</feature>
<feature type="compositionally biased region" description="Low complexity" evidence="1">
    <location>
        <begin position="73"/>
        <end position="84"/>
    </location>
</feature>
<dbReference type="AlphaFoldDB" id="A0A2T7F4I2"/>
<sequence length="147" mass="15316">MNRAPYAVRPRIKLQHRESSSTGRKSSFGASNRDPPGAARPPAGRAGRGRAAAGHAGRGTSGRRCDRPARAESAGTSGRRAGWRGTSGGTAGRGAQVKGIGGEQIFFAPRSMGHRANQFTVIHGDSRAEPVLFFPFGSAPRNLAPNG</sequence>
<evidence type="ECO:0000256" key="1">
    <source>
        <dbReference type="SAM" id="MobiDB-lite"/>
    </source>
</evidence>
<gene>
    <name evidence="2" type="ORF">GQ55_1G111900</name>
</gene>
<dbReference type="Gramene" id="PUZ74993">
    <property type="protein sequence ID" value="PUZ74993"/>
    <property type="gene ID" value="GQ55_1G111900"/>
</dbReference>
<organism evidence="2 3">
    <name type="scientific">Panicum hallii var. hallii</name>
    <dbReference type="NCBI Taxonomy" id="1504633"/>
    <lineage>
        <taxon>Eukaryota</taxon>
        <taxon>Viridiplantae</taxon>
        <taxon>Streptophyta</taxon>
        <taxon>Embryophyta</taxon>
        <taxon>Tracheophyta</taxon>
        <taxon>Spermatophyta</taxon>
        <taxon>Magnoliopsida</taxon>
        <taxon>Liliopsida</taxon>
        <taxon>Poales</taxon>
        <taxon>Poaceae</taxon>
        <taxon>PACMAD clade</taxon>
        <taxon>Panicoideae</taxon>
        <taxon>Panicodae</taxon>
        <taxon>Paniceae</taxon>
        <taxon>Panicinae</taxon>
        <taxon>Panicum</taxon>
        <taxon>Panicum sect. Panicum</taxon>
    </lineage>
</organism>
<dbReference type="Proteomes" id="UP000244336">
    <property type="component" value="Chromosome 1"/>
</dbReference>
<reference evidence="2 3" key="1">
    <citation type="submission" date="2018-04" db="EMBL/GenBank/DDBJ databases">
        <title>WGS assembly of Panicum hallii var. hallii HAL2.</title>
        <authorList>
            <person name="Lovell J."/>
            <person name="Jenkins J."/>
            <person name="Lowry D."/>
            <person name="Mamidi S."/>
            <person name="Sreedasyam A."/>
            <person name="Weng X."/>
            <person name="Barry K."/>
            <person name="Bonette J."/>
            <person name="Campitelli B."/>
            <person name="Daum C."/>
            <person name="Gordon S."/>
            <person name="Gould B."/>
            <person name="Lipzen A."/>
            <person name="MacQueen A."/>
            <person name="Palacio-Mejia J."/>
            <person name="Plott C."/>
            <person name="Shakirov E."/>
            <person name="Shu S."/>
            <person name="Yoshinaga Y."/>
            <person name="Zane M."/>
            <person name="Rokhsar D."/>
            <person name="Grimwood J."/>
            <person name="Schmutz J."/>
            <person name="Juenger T."/>
        </authorList>
    </citation>
    <scope>NUCLEOTIDE SEQUENCE [LARGE SCALE GENOMIC DNA]</scope>
    <source>
        <strain evidence="3">cv. HAL2</strain>
    </source>
</reference>
<proteinExistence type="predicted"/>
<accession>A0A2T7F4I2</accession>
<dbReference type="EMBL" id="CM009749">
    <property type="protein sequence ID" value="PUZ74993.1"/>
    <property type="molecule type" value="Genomic_DNA"/>
</dbReference>
<keyword evidence="3" id="KW-1185">Reference proteome</keyword>
<feature type="compositionally biased region" description="Low complexity" evidence="1">
    <location>
        <begin position="33"/>
        <end position="55"/>
    </location>
</feature>
<name>A0A2T7F4I2_9POAL</name>
<evidence type="ECO:0000313" key="2">
    <source>
        <dbReference type="EMBL" id="PUZ74993.1"/>
    </source>
</evidence>